<feature type="region of interest" description="Disordered" evidence="1">
    <location>
        <begin position="187"/>
        <end position="213"/>
    </location>
</feature>
<organism evidence="2 3">
    <name type="scientific">Coemansia reversa (strain ATCC 12441 / NRRL 1564)</name>
    <dbReference type="NCBI Taxonomy" id="763665"/>
    <lineage>
        <taxon>Eukaryota</taxon>
        <taxon>Fungi</taxon>
        <taxon>Fungi incertae sedis</taxon>
        <taxon>Zoopagomycota</taxon>
        <taxon>Kickxellomycotina</taxon>
        <taxon>Kickxellomycetes</taxon>
        <taxon>Kickxellales</taxon>
        <taxon>Kickxellaceae</taxon>
        <taxon>Coemansia</taxon>
    </lineage>
</organism>
<evidence type="ECO:0000313" key="2">
    <source>
        <dbReference type="EMBL" id="PIA15311.1"/>
    </source>
</evidence>
<proteinExistence type="predicted"/>
<gene>
    <name evidence="2" type="ORF">COEREDRAFT_82069</name>
</gene>
<dbReference type="Proteomes" id="UP000242474">
    <property type="component" value="Unassembled WGS sequence"/>
</dbReference>
<feature type="region of interest" description="Disordered" evidence="1">
    <location>
        <begin position="378"/>
        <end position="398"/>
    </location>
</feature>
<sequence>MHASLPYAQTRLCSEPVAEVCGFVASNKPTRLAAAQSSCRMAAAMGGPNKQLAHVSPLRRSPSLLGRSHYPEDAAVEKQQYGRALEILRTLLASATIATDSSEKTKEADAEPAVRWDLELAQKRAAFVEALQELQHPHADIIEAINVLLVNRAGLGLLTAAAANDYVADTGDDDMELTLTIVNSSGSPVNSMSSSLDSEESTETLANGETRDDEMLDEAELVIDDDLDAEGQPDKGSESSFIEAWASGELWSGAPNRRSASICSDSTLNAAGEALRLQNNNMAEDTAPTPVPDDMGICWPLDDLSSPSARSWGRFYAELGEVRIPTRFRVPQNSLFMLATEQLMMRNDKIVCPLKNRLQEANPRRQCFEDYVRATGTVPPSPSTVKPLSPLRSEVDAA</sequence>
<protein>
    <submittedName>
        <fullName evidence="2">Uncharacterized protein</fullName>
    </submittedName>
</protein>
<dbReference type="EMBL" id="KZ303508">
    <property type="protein sequence ID" value="PIA15311.1"/>
    <property type="molecule type" value="Genomic_DNA"/>
</dbReference>
<accession>A0A2G5B8I4</accession>
<feature type="compositionally biased region" description="Low complexity" evidence="1">
    <location>
        <begin position="187"/>
        <end position="196"/>
    </location>
</feature>
<dbReference type="AlphaFoldDB" id="A0A2G5B8I4"/>
<reference evidence="2 3" key="1">
    <citation type="journal article" date="2015" name="Genome Biol. Evol.">
        <title>Phylogenomic analyses indicate that early fungi evolved digesting cell walls of algal ancestors of land plants.</title>
        <authorList>
            <person name="Chang Y."/>
            <person name="Wang S."/>
            <person name="Sekimoto S."/>
            <person name="Aerts A.L."/>
            <person name="Choi C."/>
            <person name="Clum A."/>
            <person name="LaButti K.M."/>
            <person name="Lindquist E.A."/>
            <person name="Yee Ngan C."/>
            <person name="Ohm R.A."/>
            <person name="Salamov A.A."/>
            <person name="Grigoriev I.V."/>
            <person name="Spatafora J.W."/>
            <person name="Berbee M.L."/>
        </authorList>
    </citation>
    <scope>NUCLEOTIDE SEQUENCE [LARGE SCALE GENOMIC DNA]</scope>
    <source>
        <strain evidence="2 3">NRRL 1564</strain>
    </source>
</reference>
<name>A0A2G5B8I4_COERN</name>
<evidence type="ECO:0000256" key="1">
    <source>
        <dbReference type="SAM" id="MobiDB-lite"/>
    </source>
</evidence>
<keyword evidence="3" id="KW-1185">Reference proteome</keyword>
<dbReference type="OrthoDB" id="5596871at2759"/>
<evidence type="ECO:0000313" key="3">
    <source>
        <dbReference type="Proteomes" id="UP000242474"/>
    </source>
</evidence>